<proteinExistence type="predicted"/>
<organism evidence="3">
    <name type="scientific">marine sediment metagenome</name>
    <dbReference type="NCBI Taxonomy" id="412755"/>
    <lineage>
        <taxon>unclassified sequences</taxon>
        <taxon>metagenomes</taxon>
        <taxon>ecological metagenomes</taxon>
    </lineage>
</organism>
<protein>
    <recommendedName>
        <fullName evidence="2">Bacteriophage lambda Replication protein O N-terminal domain-containing protein</fullName>
    </recommendedName>
</protein>
<dbReference type="Pfam" id="PF04492">
    <property type="entry name" value="Phage_rep_O"/>
    <property type="match status" value="1"/>
</dbReference>
<evidence type="ECO:0000259" key="2">
    <source>
        <dbReference type="Pfam" id="PF04492"/>
    </source>
</evidence>
<sequence>MRIRSGEGWGQLPRRISLALTGARLNGYESSVVWAIVHKTIAFNKLEDRIPWIQLSELTGINLRHLTRTINSLLKKGVIFKRINVYGIQRDFSKWETLPNQVVKEERLPNQDQRLPNQDQRLPNQVGSRDLSKRAYQEKGLTPYQKEKERQVFMERIRKSKKLLKEILREKEKKDRLSKRKRKEH</sequence>
<dbReference type="AlphaFoldDB" id="X1L7N6"/>
<feature type="domain" description="Bacteriophage lambda Replication protein O N-terminal" evidence="2">
    <location>
        <begin position="7"/>
        <end position="95"/>
    </location>
</feature>
<evidence type="ECO:0000256" key="1">
    <source>
        <dbReference type="SAM" id="MobiDB-lite"/>
    </source>
</evidence>
<name>X1L7N6_9ZZZZ</name>
<feature type="region of interest" description="Disordered" evidence="1">
    <location>
        <begin position="106"/>
        <end position="143"/>
    </location>
</feature>
<dbReference type="EMBL" id="BARV01006601">
    <property type="protein sequence ID" value="GAI15018.1"/>
    <property type="molecule type" value="Genomic_DNA"/>
</dbReference>
<feature type="compositionally biased region" description="Polar residues" evidence="1">
    <location>
        <begin position="110"/>
        <end position="127"/>
    </location>
</feature>
<dbReference type="InterPro" id="IPR006497">
    <property type="entry name" value="Phage_lambda_VrpO_N"/>
</dbReference>
<gene>
    <name evidence="3" type="ORF">S06H3_13516</name>
</gene>
<reference evidence="3" key="1">
    <citation type="journal article" date="2014" name="Front. Microbiol.">
        <title>High frequency of phylogenetically diverse reductive dehalogenase-homologous genes in deep subseafloor sedimentary metagenomes.</title>
        <authorList>
            <person name="Kawai M."/>
            <person name="Futagami T."/>
            <person name="Toyoda A."/>
            <person name="Takaki Y."/>
            <person name="Nishi S."/>
            <person name="Hori S."/>
            <person name="Arai W."/>
            <person name="Tsubouchi T."/>
            <person name="Morono Y."/>
            <person name="Uchiyama I."/>
            <person name="Ito T."/>
            <person name="Fujiyama A."/>
            <person name="Inagaki F."/>
            <person name="Takami H."/>
        </authorList>
    </citation>
    <scope>NUCLEOTIDE SEQUENCE</scope>
    <source>
        <strain evidence="3">Expedition CK06-06</strain>
    </source>
</reference>
<comment type="caution">
    <text evidence="3">The sequence shown here is derived from an EMBL/GenBank/DDBJ whole genome shotgun (WGS) entry which is preliminary data.</text>
</comment>
<dbReference type="GO" id="GO:0006260">
    <property type="term" value="P:DNA replication"/>
    <property type="evidence" value="ECO:0007669"/>
    <property type="project" value="InterPro"/>
</dbReference>
<dbReference type="InterPro" id="IPR036388">
    <property type="entry name" value="WH-like_DNA-bd_sf"/>
</dbReference>
<accession>X1L7N6</accession>
<evidence type="ECO:0000313" key="3">
    <source>
        <dbReference type="EMBL" id="GAI15018.1"/>
    </source>
</evidence>
<dbReference type="Gene3D" id="1.10.10.10">
    <property type="entry name" value="Winged helix-like DNA-binding domain superfamily/Winged helix DNA-binding domain"/>
    <property type="match status" value="1"/>
</dbReference>